<dbReference type="GO" id="GO:1901137">
    <property type="term" value="P:carbohydrate derivative biosynthetic process"/>
    <property type="evidence" value="ECO:0007669"/>
    <property type="project" value="UniProtKB-ARBA"/>
</dbReference>
<reference evidence="5 6" key="1">
    <citation type="submission" date="2013-08" db="EMBL/GenBank/DDBJ databases">
        <title>The genome sequence of Knoellia sinensis.</title>
        <authorList>
            <person name="Zhu W."/>
            <person name="Wang G."/>
        </authorList>
    </citation>
    <scope>NUCLEOTIDE SEQUENCE [LARGE SCALE GENOMIC DNA]</scope>
    <source>
        <strain evidence="5 6">KCTC 19936</strain>
    </source>
</reference>
<evidence type="ECO:0000256" key="2">
    <source>
        <dbReference type="ARBA" id="ARBA00022676"/>
    </source>
</evidence>
<dbReference type="InterPro" id="IPR028098">
    <property type="entry name" value="Glyco_trans_4-like_N"/>
</dbReference>
<dbReference type="Pfam" id="PF13439">
    <property type="entry name" value="Glyco_transf_4"/>
    <property type="match status" value="1"/>
</dbReference>
<gene>
    <name evidence="5" type="ORF">N802_01125</name>
</gene>
<dbReference type="AlphaFoldDB" id="A0A0A0JHB6"/>
<organism evidence="5 6">
    <name type="scientific">Knoellia sinensis KCTC 19936</name>
    <dbReference type="NCBI Taxonomy" id="1385520"/>
    <lineage>
        <taxon>Bacteria</taxon>
        <taxon>Bacillati</taxon>
        <taxon>Actinomycetota</taxon>
        <taxon>Actinomycetes</taxon>
        <taxon>Micrococcales</taxon>
        <taxon>Intrasporangiaceae</taxon>
        <taxon>Knoellia</taxon>
    </lineage>
</organism>
<evidence type="ECO:0000313" key="5">
    <source>
        <dbReference type="EMBL" id="KGN35006.1"/>
    </source>
</evidence>
<dbReference type="eggNOG" id="COG0438">
    <property type="taxonomic scope" value="Bacteria"/>
</dbReference>
<dbReference type="GO" id="GO:0016757">
    <property type="term" value="F:glycosyltransferase activity"/>
    <property type="evidence" value="ECO:0007669"/>
    <property type="project" value="UniProtKB-KW"/>
</dbReference>
<dbReference type="RefSeq" id="WP_035910973.1">
    <property type="nucleotide sequence ID" value="NZ_AVPJ01000001.1"/>
</dbReference>
<dbReference type="Gene3D" id="3.40.50.2000">
    <property type="entry name" value="Glycogen Phosphorylase B"/>
    <property type="match status" value="2"/>
</dbReference>
<keyword evidence="2" id="KW-0328">Glycosyltransferase</keyword>
<dbReference type="PANTHER" id="PTHR45947:SF3">
    <property type="entry name" value="SULFOQUINOVOSYL TRANSFERASE SQD2"/>
    <property type="match status" value="1"/>
</dbReference>
<dbReference type="InterPro" id="IPR050194">
    <property type="entry name" value="Glycosyltransferase_grp1"/>
</dbReference>
<evidence type="ECO:0000259" key="4">
    <source>
        <dbReference type="Pfam" id="PF13439"/>
    </source>
</evidence>
<comment type="caution">
    <text evidence="5">The sequence shown here is derived from an EMBL/GenBank/DDBJ whole genome shotgun (WGS) entry which is preliminary data.</text>
</comment>
<protein>
    <recommendedName>
        <fullName evidence="1">D-inositol 3-phosphate glycosyltransferase</fullName>
    </recommendedName>
</protein>
<proteinExistence type="predicted"/>
<dbReference type="Pfam" id="PF13692">
    <property type="entry name" value="Glyco_trans_1_4"/>
    <property type="match status" value="1"/>
</dbReference>
<accession>A0A0A0JHB6</accession>
<sequence>MDERLTVVHLVPQDSWRGAQVYAGRLRDELADDPEQRHFAVALFDAPVAGLRPDRVLTGRPTIRRRLGLDPLAVLRLRKLLADEGADVVVAHGGEPLKYAVAARTAAPVIYYKVGLSTAELSRRSRLAFYRFLTRRVTLGVAVSSAVHDQLRDVLGMPSAHLRIIPNARDPEVYYPAATPPGGIPRLIWIGQLEEGKQPGLFLDVIDSLQSAGLKFSADMIGDGSMRREIEGRARHVGVELLGVRDDVPSRLREASMLVTTSAPDTEGMPGVLIEAGLSGLPVVSTAAAGANDVVAAGETGFVIESAEVSDLAQTITKLLRDPELRRTMGARARGRCVAGFSIQAGAAQWRETVEGGALTNRRGGRG</sequence>
<evidence type="ECO:0000313" key="6">
    <source>
        <dbReference type="Proteomes" id="UP000030002"/>
    </source>
</evidence>
<dbReference type="STRING" id="1385520.N802_01125"/>
<dbReference type="OrthoDB" id="509705at2"/>
<dbReference type="PANTHER" id="PTHR45947">
    <property type="entry name" value="SULFOQUINOVOSYL TRANSFERASE SQD2"/>
    <property type="match status" value="1"/>
</dbReference>
<evidence type="ECO:0000256" key="1">
    <source>
        <dbReference type="ARBA" id="ARBA00021292"/>
    </source>
</evidence>
<dbReference type="EMBL" id="AVPJ01000001">
    <property type="protein sequence ID" value="KGN35006.1"/>
    <property type="molecule type" value="Genomic_DNA"/>
</dbReference>
<dbReference type="Proteomes" id="UP000030002">
    <property type="component" value="Unassembled WGS sequence"/>
</dbReference>
<name>A0A0A0JHB6_9MICO</name>
<dbReference type="CDD" id="cd03801">
    <property type="entry name" value="GT4_PimA-like"/>
    <property type="match status" value="1"/>
</dbReference>
<feature type="domain" description="Glycosyltransferase subfamily 4-like N-terminal" evidence="4">
    <location>
        <begin position="17"/>
        <end position="172"/>
    </location>
</feature>
<evidence type="ECO:0000256" key="3">
    <source>
        <dbReference type="ARBA" id="ARBA00022679"/>
    </source>
</evidence>
<keyword evidence="3" id="KW-0808">Transferase</keyword>
<keyword evidence="6" id="KW-1185">Reference proteome</keyword>
<dbReference type="SUPFAM" id="SSF53756">
    <property type="entry name" value="UDP-Glycosyltransferase/glycogen phosphorylase"/>
    <property type="match status" value="1"/>
</dbReference>